<proteinExistence type="predicted"/>
<evidence type="ECO:0000313" key="1">
    <source>
        <dbReference type="EMBL" id="KMM34274.1"/>
    </source>
</evidence>
<name>A0A0J6CQ37_9BACT</name>
<reference evidence="1 2" key="1">
    <citation type="submission" date="2015-06" db="EMBL/GenBank/DDBJ databases">
        <title>Draft Genome Sequence of Parabacteroides goldsteinii with Putative Novel Metallo-Beta-Lactamases Isolated from a Blood Culture from a Human Patient.</title>
        <authorList>
            <person name="Krogh T.J."/>
            <person name="Agergaard C.N."/>
            <person name="Moller-Jensen J."/>
            <person name="Justesen U.S."/>
        </authorList>
    </citation>
    <scope>NUCLEOTIDE SEQUENCE [LARGE SCALE GENOMIC DNA]</scope>
    <source>
        <strain evidence="1 2">910340</strain>
    </source>
</reference>
<evidence type="ECO:0000313" key="2">
    <source>
        <dbReference type="Proteomes" id="UP000036166"/>
    </source>
</evidence>
<comment type="caution">
    <text evidence="1">The sequence shown here is derived from an EMBL/GenBank/DDBJ whole genome shotgun (WGS) entry which is preliminary data.</text>
</comment>
<dbReference type="EMBL" id="LFJV01000020">
    <property type="protein sequence ID" value="KMM34274.1"/>
    <property type="molecule type" value="Genomic_DNA"/>
</dbReference>
<gene>
    <name evidence="1" type="ORF">ACM15_07755</name>
</gene>
<protein>
    <submittedName>
        <fullName evidence="1">Uncharacterized protein</fullName>
    </submittedName>
</protein>
<sequence length="96" mass="11507">MLNSIFTTLEEEKIKIQKHTNKAPFKDKQIRFTYIFFQFNHQKLNNIIYMDMAQTFRTASMRTNPTPTLYSLGKSMINYHFNDCFSIRLKNSDKDI</sequence>
<organism evidence="1 2">
    <name type="scientific">Parabacteroides goldsteinii</name>
    <dbReference type="NCBI Taxonomy" id="328812"/>
    <lineage>
        <taxon>Bacteria</taxon>
        <taxon>Pseudomonadati</taxon>
        <taxon>Bacteroidota</taxon>
        <taxon>Bacteroidia</taxon>
        <taxon>Bacteroidales</taxon>
        <taxon>Tannerellaceae</taxon>
        <taxon>Parabacteroides</taxon>
    </lineage>
</organism>
<accession>A0A0J6CQ37</accession>
<dbReference type="AlphaFoldDB" id="A0A0J6CQ37"/>
<dbReference type="Proteomes" id="UP000036166">
    <property type="component" value="Unassembled WGS sequence"/>
</dbReference>